<evidence type="ECO:0000313" key="1">
    <source>
        <dbReference type="EMBL" id="KKL18829.1"/>
    </source>
</evidence>
<protein>
    <submittedName>
        <fullName evidence="1">Uncharacterized protein</fullName>
    </submittedName>
</protein>
<dbReference type="AlphaFoldDB" id="A0A0F9BA61"/>
<feature type="non-terminal residue" evidence="1">
    <location>
        <position position="1"/>
    </location>
</feature>
<reference evidence="1" key="1">
    <citation type="journal article" date="2015" name="Nature">
        <title>Complex archaea that bridge the gap between prokaryotes and eukaryotes.</title>
        <authorList>
            <person name="Spang A."/>
            <person name="Saw J.H."/>
            <person name="Jorgensen S.L."/>
            <person name="Zaremba-Niedzwiedzka K."/>
            <person name="Martijn J."/>
            <person name="Lind A.E."/>
            <person name="van Eijk R."/>
            <person name="Schleper C."/>
            <person name="Guy L."/>
            <person name="Ettema T.J."/>
        </authorList>
    </citation>
    <scope>NUCLEOTIDE SEQUENCE</scope>
</reference>
<comment type="caution">
    <text evidence="1">The sequence shown here is derived from an EMBL/GenBank/DDBJ whole genome shotgun (WGS) entry which is preliminary data.</text>
</comment>
<dbReference type="EMBL" id="LAZR01038718">
    <property type="protein sequence ID" value="KKL18829.1"/>
    <property type="molecule type" value="Genomic_DNA"/>
</dbReference>
<feature type="non-terminal residue" evidence="1">
    <location>
        <position position="508"/>
    </location>
</feature>
<accession>A0A0F9BA61</accession>
<name>A0A0F9BA61_9ZZZZ</name>
<proteinExistence type="predicted"/>
<gene>
    <name evidence="1" type="ORF">LCGC14_2471610</name>
</gene>
<organism evidence="1">
    <name type="scientific">marine sediment metagenome</name>
    <dbReference type="NCBI Taxonomy" id="412755"/>
    <lineage>
        <taxon>unclassified sequences</taxon>
        <taxon>metagenomes</taxon>
        <taxon>ecological metagenomes</taxon>
    </lineage>
</organism>
<sequence>AGQTDEWNQADPASEFYQYYVQEYHAERLMLGTAAIQPYNSKGLIATLPLLNWNRANISGVNSDYYINQIDSAGIMNTHYPEKAARTIFAKNIVSTAFQTALQLSITGVVKDNSNNSKHFLESFTGKLGNGDQYSGSDTSARFMIRVQQNNSKSIANSRILEGWDDEIGHINADYSHLTDRDHYPLYAWGSSGEFGRTFWDTSDDGTTQGNNVLWVNDGGDFSSLRDPFSSISENRQYTHPLYFSQRTFNTLGNYGDPSQSVFNTQLPKCDQEFYPRYDDNSSYQSGMSCLNPHFYSPQWFTMDLDTLINGVDIGRNIIIPISEMDQDESPSLIGFDDKDGDGVQDNGEKDKVVDYNFPDMFDRFNNYANDDYFENGGLSYNQTNLQTNWDARADQLGSWAYPIQYLTLENIAIRGSRGDFFTVNMTNGDDSWIYQTNLGSESWIVSQPNGEVPTTHISIGSLEDNEVTGSGSSVTQNIWQTFNIGNQKTTEYLDYVTDSTIFRDSYL</sequence>